<evidence type="ECO:0000259" key="2">
    <source>
        <dbReference type="Pfam" id="PF02517"/>
    </source>
</evidence>
<dbReference type="GO" id="GO:0004175">
    <property type="term" value="F:endopeptidase activity"/>
    <property type="evidence" value="ECO:0007669"/>
    <property type="project" value="UniProtKB-ARBA"/>
</dbReference>
<protein>
    <recommendedName>
        <fullName evidence="2">CAAX prenyl protease 2/Lysostaphin resistance protein A-like domain-containing protein</fullName>
    </recommendedName>
</protein>
<dbReference type="AlphaFoldDB" id="A0A2A5AXF5"/>
<feature type="transmembrane region" description="Helical" evidence="1">
    <location>
        <begin position="254"/>
        <end position="276"/>
    </location>
</feature>
<organism evidence="3 4">
    <name type="scientific">SAR86 cluster bacterium</name>
    <dbReference type="NCBI Taxonomy" id="2030880"/>
    <lineage>
        <taxon>Bacteria</taxon>
        <taxon>Pseudomonadati</taxon>
        <taxon>Pseudomonadota</taxon>
        <taxon>Gammaproteobacteria</taxon>
        <taxon>SAR86 cluster</taxon>
    </lineage>
</organism>
<dbReference type="PANTHER" id="PTHR35797">
    <property type="entry name" value="PROTEASE-RELATED"/>
    <property type="match status" value="1"/>
</dbReference>
<keyword evidence="1" id="KW-0472">Membrane</keyword>
<feature type="transmembrane region" description="Helical" evidence="1">
    <location>
        <begin position="127"/>
        <end position="146"/>
    </location>
</feature>
<evidence type="ECO:0000313" key="4">
    <source>
        <dbReference type="Proteomes" id="UP000218327"/>
    </source>
</evidence>
<dbReference type="EMBL" id="NVVJ01000032">
    <property type="protein sequence ID" value="PCJ23939.1"/>
    <property type="molecule type" value="Genomic_DNA"/>
</dbReference>
<evidence type="ECO:0000256" key="1">
    <source>
        <dbReference type="SAM" id="Phobius"/>
    </source>
</evidence>
<name>A0A2A5AXF5_9GAMM</name>
<reference evidence="4" key="1">
    <citation type="submission" date="2017-08" db="EMBL/GenBank/DDBJ databases">
        <title>A dynamic microbial community with high functional redundancy inhabits the cold, oxic subseafloor aquifer.</title>
        <authorList>
            <person name="Tully B.J."/>
            <person name="Wheat C.G."/>
            <person name="Glazer B.T."/>
            <person name="Huber J.A."/>
        </authorList>
    </citation>
    <scope>NUCLEOTIDE SEQUENCE [LARGE SCALE GENOMIC DNA]</scope>
</reference>
<feature type="transmembrane region" description="Helical" evidence="1">
    <location>
        <begin position="158"/>
        <end position="176"/>
    </location>
</feature>
<proteinExistence type="predicted"/>
<dbReference type="GO" id="GO:0080120">
    <property type="term" value="P:CAAX-box protein maturation"/>
    <property type="evidence" value="ECO:0007669"/>
    <property type="project" value="UniProtKB-ARBA"/>
</dbReference>
<dbReference type="Pfam" id="PF02517">
    <property type="entry name" value="Rce1-like"/>
    <property type="match status" value="1"/>
</dbReference>
<dbReference type="PANTHER" id="PTHR35797:SF1">
    <property type="entry name" value="PROTEASE"/>
    <property type="match status" value="1"/>
</dbReference>
<feature type="transmembrane region" description="Helical" evidence="1">
    <location>
        <begin position="87"/>
        <end position="107"/>
    </location>
</feature>
<gene>
    <name evidence="3" type="ORF">COA96_10655</name>
</gene>
<keyword evidence="1" id="KW-1133">Transmembrane helix</keyword>
<dbReference type="InterPro" id="IPR003675">
    <property type="entry name" value="Rce1/LyrA-like_dom"/>
</dbReference>
<accession>A0A2A5AXF5</accession>
<evidence type="ECO:0000313" key="3">
    <source>
        <dbReference type="EMBL" id="PCJ23939.1"/>
    </source>
</evidence>
<sequence length="284" mass="30771">MYPANLRLELIMTAIVKSHPVISFFLLSVLLGMLPLALVSSGLLPVAFSQLGAFSASIAGFILASIGAGRESVTDLLRRVLIWRVGFRWWITAILYTAIMAAAALFLSSKFDGITIDWQSLPPIYQVIPMMFILIVLAGLGEEFGWRGFLIPVLQCRHSALVSSLIIGVCHSFWHLPLFLVEGTAQSEWAQQLGLIPAFLGYSVFVIAWAIQLSWFFNNTKGSVLLVAVVHGAGNAWIGGYFDVSGNAGTLGNNMLTVLMATLSLALVVIAGKNLMSNATLKKQ</sequence>
<dbReference type="Proteomes" id="UP000218327">
    <property type="component" value="Unassembled WGS sequence"/>
</dbReference>
<dbReference type="InterPro" id="IPR042150">
    <property type="entry name" value="MmRce1-like"/>
</dbReference>
<feature type="transmembrane region" description="Helical" evidence="1">
    <location>
        <begin position="46"/>
        <end position="66"/>
    </location>
</feature>
<keyword evidence="1" id="KW-0812">Transmembrane</keyword>
<feature type="transmembrane region" description="Helical" evidence="1">
    <location>
        <begin position="21"/>
        <end position="40"/>
    </location>
</feature>
<feature type="domain" description="CAAX prenyl protease 2/Lysostaphin resistance protein A-like" evidence="2">
    <location>
        <begin position="127"/>
        <end position="236"/>
    </location>
</feature>
<comment type="caution">
    <text evidence="3">The sequence shown here is derived from an EMBL/GenBank/DDBJ whole genome shotgun (WGS) entry which is preliminary data.</text>
</comment>
<feature type="transmembrane region" description="Helical" evidence="1">
    <location>
        <begin position="196"/>
        <end position="217"/>
    </location>
</feature>
<feature type="transmembrane region" description="Helical" evidence="1">
    <location>
        <begin position="224"/>
        <end position="242"/>
    </location>
</feature>